<accession>E1JR99</accession>
<dbReference type="STRING" id="596151.DesfrDRAFT_0148"/>
<keyword evidence="4" id="KW-1185">Reference proteome</keyword>
<organism evidence="3 4">
    <name type="scientific">Solidesulfovibrio fructosivorans JJ]</name>
    <dbReference type="NCBI Taxonomy" id="596151"/>
    <lineage>
        <taxon>Bacteria</taxon>
        <taxon>Pseudomonadati</taxon>
        <taxon>Thermodesulfobacteriota</taxon>
        <taxon>Desulfovibrionia</taxon>
        <taxon>Desulfovibrionales</taxon>
        <taxon>Desulfovibrionaceae</taxon>
        <taxon>Solidesulfovibrio</taxon>
    </lineage>
</organism>
<dbReference type="OrthoDB" id="5462473at2"/>
<dbReference type="RefSeq" id="WP_005990154.1">
    <property type="nucleotide sequence ID" value="NZ_AECZ01000001.1"/>
</dbReference>
<comment type="caution">
    <text evidence="3">The sequence shown here is derived from an EMBL/GenBank/DDBJ whole genome shotgun (WGS) entry which is preliminary data.</text>
</comment>
<protein>
    <submittedName>
        <fullName evidence="3">Uncharacterized protein</fullName>
    </submittedName>
</protein>
<evidence type="ECO:0000256" key="1">
    <source>
        <dbReference type="SAM" id="Coils"/>
    </source>
</evidence>
<evidence type="ECO:0000313" key="4">
    <source>
        <dbReference type="Proteomes" id="UP000006250"/>
    </source>
</evidence>
<sequence precursor="true">MLNKLCIGLVVLGIASALAFGAGYSLGFERADNARRAEVAALNAQAATWKAEQAQALAEAECKAREALEDAQGKVNALATRLEAARRQSAARITDITRRIKHATAGLDCVFGPDFVRLYNEAIGAAADRAGGGAVSQTANPGAASGASGAAPAADSRLRPARAVTPADILANIRDFGARSQAMEAQLGALIDLTEQGGK</sequence>
<dbReference type="eggNOG" id="ENOG502ZA0H">
    <property type="taxonomic scope" value="Bacteria"/>
</dbReference>
<evidence type="ECO:0000256" key="2">
    <source>
        <dbReference type="SAM" id="MobiDB-lite"/>
    </source>
</evidence>
<reference evidence="3 4" key="1">
    <citation type="submission" date="2010-08" db="EMBL/GenBank/DDBJ databases">
        <title>The draft genome of Desulfovibrio fructosovorans JJ.</title>
        <authorList>
            <consortium name="US DOE Joint Genome Institute (JGI-PGF)"/>
            <person name="Lucas S."/>
            <person name="Copeland A."/>
            <person name="Lapidus A."/>
            <person name="Cheng J.-F."/>
            <person name="Bruce D."/>
            <person name="Goodwin L."/>
            <person name="Pitluck S."/>
            <person name="Land M.L."/>
            <person name="Hauser L."/>
            <person name="Chang Y.-J."/>
            <person name="Jeffries C."/>
            <person name="Wall J.D."/>
            <person name="Stahl D.A."/>
            <person name="Arkin A.P."/>
            <person name="Dehal P."/>
            <person name="Stolyar S.M."/>
            <person name="Hazen T.C."/>
            <person name="Woyke T.J."/>
        </authorList>
    </citation>
    <scope>NUCLEOTIDE SEQUENCE [LARGE SCALE GENOMIC DNA]</scope>
    <source>
        <strain evidence="3 4">JJ</strain>
    </source>
</reference>
<name>E1JR99_SOLFR</name>
<feature type="region of interest" description="Disordered" evidence="2">
    <location>
        <begin position="132"/>
        <end position="159"/>
    </location>
</feature>
<dbReference type="Proteomes" id="UP000006250">
    <property type="component" value="Unassembled WGS sequence"/>
</dbReference>
<feature type="coiled-coil region" evidence="1">
    <location>
        <begin position="50"/>
        <end position="88"/>
    </location>
</feature>
<evidence type="ECO:0000313" key="3">
    <source>
        <dbReference type="EMBL" id="EFL53100.1"/>
    </source>
</evidence>
<gene>
    <name evidence="3" type="ORF">DesfrDRAFT_0148</name>
</gene>
<feature type="compositionally biased region" description="Low complexity" evidence="2">
    <location>
        <begin position="141"/>
        <end position="154"/>
    </location>
</feature>
<dbReference type="EMBL" id="AECZ01000001">
    <property type="protein sequence ID" value="EFL53100.1"/>
    <property type="molecule type" value="Genomic_DNA"/>
</dbReference>
<keyword evidence="1" id="KW-0175">Coiled coil</keyword>
<dbReference type="AlphaFoldDB" id="E1JR99"/>
<proteinExistence type="predicted"/>